<feature type="domain" description="Ribulose bisphosphate carboxylase large subunit C-terminal" evidence="2">
    <location>
        <begin position="143"/>
        <end position="423"/>
    </location>
</feature>
<dbReference type="InterPro" id="IPR033966">
    <property type="entry name" value="RuBisCO"/>
</dbReference>
<dbReference type="Gene3D" id="3.20.20.110">
    <property type="entry name" value="Ribulose bisphosphate carboxylase, large subunit, C-terminal domain"/>
    <property type="match status" value="1"/>
</dbReference>
<evidence type="ECO:0000256" key="1">
    <source>
        <dbReference type="RuleBase" id="RU003834"/>
    </source>
</evidence>
<dbReference type="Pfam" id="PF00016">
    <property type="entry name" value="RuBisCO_large"/>
    <property type="match status" value="1"/>
</dbReference>
<organism evidence="4 5">
    <name type="scientific">Candidatus Solincola sediminis</name>
    <dbReference type="NCBI Taxonomy" id="1797199"/>
    <lineage>
        <taxon>Bacteria</taxon>
        <taxon>Bacillati</taxon>
        <taxon>Actinomycetota</taxon>
        <taxon>Candidatus Geothermincolia</taxon>
        <taxon>Candidatus Geothermincolales</taxon>
        <taxon>Candidatus Geothermincolaceae</taxon>
        <taxon>Candidatus Solincola</taxon>
    </lineage>
</organism>
<feature type="domain" description="Ribulose bisphosphate carboxylase large subunit ferrodoxin-like N-terminal" evidence="3">
    <location>
        <begin position="17"/>
        <end position="132"/>
    </location>
</feature>
<dbReference type="Proteomes" id="UP000177876">
    <property type="component" value="Unassembled WGS sequence"/>
</dbReference>
<comment type="caution">
    <text evidence="4">The sequence shown here is derived from an EMBL/GenBank/DDBJ whole genome shotgun (WGS) entry which is preliminary data.</text>
</comment>
<reference evidence="4 5" key="1">
    <citation type="journal article" date="2016" name="Nat. Commun.">
        <title>Thousands of microbial genomes shed light on interconnected biogeochemical processes in an aquifer system.</title>
        <authorList>
            <person name="Anantharaman K."/>
            <person name="Brown C.T."/>
            <person name="Hug L.A."/>
            <person name="Sharon I."/>
            <person name="Castelle C.J."/>
            <person name="Probst A.J."/>
            <person name="Thomas B.C."/>
            <person name="Singh A."/>
            <person name="Wilkins M.J."/>
            <person name="Karaoz U."/>
            <person name="Brodie E.L."/>
            <person name="Williams K.H."/>
            <person name="Hubbard S.S."/>
            <person name="Banfield J.F."/>
        </authorList>
    </citation>
    <scope>NUCLEOTIDE SEQUENCE [LARGE SCALE GENOMIC DNA]</scope>
</reference>
<dbReference type="CDD" id="cd08205">
    <property type="entry name" value="RuBisCO_IV_RLP"/>
    <property type="match status" value="1"/>
</dbReference>
<dbReference type="SFLD" id="SFLDS00014">
    <property type="entry name" value="RuBisCO"/>
    <property type="match status" value="1"/>
</dbReference>
<evidence type="ECO:0000313" key="5">
    <source>
        <dbReference type="Proteomes" id="UP000177876"/>
    </source>
</evidence>
<dbReference type="AlphaFoldDB" id="A0A1F2WMD2"/>
<dbReference type="Gene3D" id="3.30.70.150">
    <property type="entry name" value="RuBisCO large subunit, N-terminal domain"/>
    <property type="match status" value="1"/>
</dbReference>
<dbReference type="GO" id="GO:0000287">
    <property type="term" value="F:magnesium ion binding"/>
    <property type="evidence" value="ECO:0007669"/>
    <property type="project" value="InterPro"/>
</dbReference>
<dbReference type="SUPFAM" id="SSF54966">
    <property type="entry name" value="RuBisCO, large subunit, small (N-terminal) domain"/>
    <property type="match status" value="1"/>
</dbReference>
<evidence type="ECO:0000313" key="4">
    <source>
        <dbReference type="EMBL" id="OFW58023.1"/>
    </source>
</evidence>
<protein>
    <submittedName>
        <fullName evidence="4">Ribulose 1,5-bisphosphate carboxylase</fullName>
    </submittedName>
</protein>
<dbReference type="GO" id="GO:0016984">
    <property type="term" value="F:ribulose-bisphosphate carboxylase activity"/>
    <property type="evidence" value="ECO:0007669"/>
    <property type="project" value="InterPro"/>
</dbReference>
<evidence type="ECO:0000259" key="2">
    <source>
        <dbReference type="Pfam" id="PF00016"/>
    </source>
</evidence>
<gene>
    <name evidence="4" type="ORF">A2Y75_12425</name>
</gene>
<dbReference type="EMBL" id="MELK01000028">
    <property type="protein sequence ID" value="OFW58023.1"/>
    <property type="molecule type" value="Genomic_DNA"/>
</dbReference>
<dbReference type="InterPro" id="IPR036376">
    <property type="entry name" value="RuBisCO_lsu_C_sf"/>
</dbReference>
<dbReference type="PANTHER" id="PTHR42704:SF17">
    <property type="entry name" value="RIBULOSE BISPHOSPHATE CARBOXYLASE LARGE CHAIN"/>
    <property type="match status" value="1"/>
</dbReference>
<dbReference type="GO" id="GO:0015977">
    <property type="term" value="P:carbon fixation"/>
    <property type="evidence" value="ECO:0007669"/>
    <property type="project" value="InterPro"/>
</dbReference>
<dbReference type="InterPro" id="IPR000685">
    <property type="entry name" value="RuBisCO_lsu_C"/>
</dbReference>
<evidence type="ECO:0000259" key="3">
    <source>
        <dbReference type="Pfam" id="PF02788"/>
    </source>
</evidence>
<dbReference type="InterPro" id="IPR036422">
    <property type="entry name" value="RuBisCO_lsu_N_sf"/>
</dbReference>
<sequence length="432" mass="47250">MDYEAQPRALPEGIDYGDHIIATYYAALPRDMIMYYLAPFLAIEQSTGTWTPVPGETPEVRAKHVAKVIGIHEAPYFEYEVPRDVDERTYVVQIAFPYRNIENQIPMMLTAVLGNISMGGKIKLLDIWFPKVFTDGFTGPRFGIEGVQEILGVKDRPLLNNMVKPCTGYTCEVGRDLFYEAALGGCDCIKDDELIADMAFNRVEDRVKAYMAMEKRVYEETGEHTLYTVNISDNIPKMFEVARRAVAGGANAIMVNYIAVGFPALQALAEDPEVNVPILAHMDCAGAWYESPNSGVASHLVLGKLPRLAGADVIVFPAPYGKAPYLKDRFVTTADSMKYPLHALKPSMPMPSGGITQSMVGTCVADLGNDIMIGSGGGIHAHPMGPAAGARAFRQAIDAVMKGIPLDDYAKEHQELAVALGIWSDIFTETTA</sequence>
<dbReference type="InterPro" id="IPR017443">
    <property type="entry name" value="RuBisCO_lsu_fd_N"/>
</dbReference>
<proteinExistence type="inferred from homology"/>
<accession>A0A1F2WMD2</accession>
<dbReference type="SFLD" id="SFLDG00301">
    <property type="entry name" value="RuBisCO-like_proteins"/>
    <property type="match status" value="1"/>
</dbReference>
<comment type="similarity">
    <text evidence="1">Belongs to the RuBisCO large chain family.</text>
</comment>
<dbReference type="PANTHER" id="PTHR42704">
    <property type="entry name" value="RIBULOSE BISPHOSPHATE CARBOXYLASE"/>
    <property type="match status" value="1"/>
</dbReference>
<dbReference type="SUPFAM" id="SSF51649">
    <property type="entry name" value="RuBisCo, C-terminal domain"/>
    <property type="match status" value="1"/>
</dbReference>
<name>A0A1F2WMD2_9ACTN</name>
<dbReference type="STRING" id="1797197.A2Y75_12425"/>
<dbReference type="Pfam" id="PF02788">
    <property type="entry name" value="RuBisCO_large_N"/>
    <property type="match status" value="1"/>
</dbReference>